<dbReference type="SUPFAM" id="SSF52141">
    <property type="entry name" value="Uracil-DNA glycosylase-like"/>
    <property type="match status" value="1"/>
</dbReference>
<dbReference type="GO" id="GO:0097510">
    <property type="term" value="P:base-excision repair, AP site formation via deaminated base removal"/>
    <property type="evidence" value="ECO:0007669"/>
    <property type="project" value="TreeGrafter"/>
</dbReference>
<dbReference type="GO" id="GO:0004844">
    <property type="term" value="F:uracil DNA N-glycosylase activity"/>
    <property type="evidence" value="ECO:0007669"/>
    <property type="project" value="InterPro"/>
</dbReference>
<dbReference type="InterPro" id="IPR036895">
    <property type="entry name" value="Uracil-DNA_glycosylase-like_sf"/>
</dbReference>
<feature type="active site" description="Proton acceptor" evidence="5">
    <location>
        <position position="95"/>
    </location>
</feature>
<feature type="domain" description="Uracil-DNA glycosylase-like" evidence="6">
    <location>
        <begin position="80"/>
        <end position="222"/>
    </location>
</feature>
<keyword evidence="8" id="KW-1185">Reference proteome</keyword>
<proteinExistence type="inferred from homology"/>
<dbReference type="AlphaFoldDB" id="A0AAD5XWI6"/>
<evidence type="ECO:0000256" key="4">
    <source>
        <dbReference type="ARBA" id="ARBA00023204"/>
    </source>
</evidence>
<dbReference type="Pfam" id="PF03167">
    <property type="entry name" value="UDG"/>
    <property type="match status" value="1"/>
</dbReference>
<dbReference type="Gene3D" id="3.40.470.10">
    <property type="entry name" value="Uracil-DNA glycosylase-like domain"/>
    <property type="match status" value="2"/>
</dbReference>
<keyword evidence="3" id="KW-0378">Hydrolase</keyword>
<name>A0AAD5XWI6_9FUNG</name>
<evidence type="ECO:0000259" key="6">
    <source>
        <dbReference type="SMART" id="SM00986"/>
    </source>
</evidence>
<protein>
    <recommendedName>
        <fullName evidence="6">Uracil-DNA glycosylase-like domain-containing protein</fullName>
    </recommendedName>
</protein>
<dbReference type="SMART" id="SM00987">
    <property type="entry name" value="UreE_C"/>
    <property type="match status" value="1"/>
</dbReference>
<evidence type="ECO:0000256" key="5">
    <source>
        <dbReference type="PROSITE-ProRule" id="PRU10072"/>
    </source>
</evidence>
<dbReference type="CDD" id="cd10027">
    <property type="entry name" value="UDG-F1-like"/>
    <property type="match status" value="1"/>
</dbReference>
<dbReference type="EMBL" id="JADGJW010000679">
    <property type="protein sequence ID" value="KAJ3213749.1"/>
    <property type="molecule type" value="Genomic_DNA"/>
</dbReference>
<organism evidence="7 8">
    <name type="scientific">Clydaea vesicula</name>
    <dbReference type="NCBI Taxonomy" id="447962"/>
    <lineage>
        <taxon>Eukaryota</taxon>
        <taxon>Fungi</taxon>
        <taxon>Fungi incertae sedis</taxon>
        <taxon>Chytridiomycota</taxon>
        <taxon>Chytridiomycota incertae sedis</taxon>
        <taxon>Chytridiomycetes</taxon>
        <taxon>Lobulomycetales</taxon>
        <taxon>Lobulomycetaceae</taxon>
        <taxon>Clydaea</taxon>
    </lineage>
</organism>
<dbReference type="PANTHER" id="PTHR11264">
    <property type="entry name" value="URACIL-DNA GLYCOSYLASE"/>
    <property type="match status" value="1"/>
</dbReference>
<gene>
    <name evidence="7" type="ORF">HK099_007196</name>
</gene>
<sequence>MLKYLEKENIVKKNVKDTEQDLEKAVDDKLSGEKADEKQVVSSVKNGEENFIEKELFNEDWYNAKISKVYPPVNEMYSFAKFELSQIKVIILGQDPYHGPNQANGLCFSVKKGIKLPPSLRNIYKELQQDLGWKKIPDHVEEGKANSHVKFGWETFTDNLIKYVNKNFENLVFLLWGGNAIKKSALVNKKKHCVLETSHPSPLSVHRGFFGCKHFSKANEYLISKNKQPIDWKL</sequence>
<accession>A0AAD5XWI6</accession>
<dbReference type="InterPro" id="IPR005122">
    <property type="entry name" value="Uracil-DNA_glycosylase-like"/>
</dbReference>
<dbReference type="GO" id="GO:0005739">
    <property type="term" value="C:mitochondrion"/>
    <property type="evidence" value="ECO:0007669"/>
    <property type="project" value="TreeGrafter"/>
</dbReference>
<dbReference type="Proteomes" id="UP001211065">
    <property type="component" value="Unassembled WGS sequence"/>
</dbReference>
<evidence type="ECO:0000256" key="2">
    <source>
        <dbReference type="ARBA" id="ARBA00022763"/>
    </source>
</evidence>
<evidence type="ECO:0000313" key="7">
    <source>
        <dbReference type="EMBL" id="KAJ3213749.1"/>
    </source>
</evidence>
<comment type="caution">
    <text evidence="7">The sequence shown here is derived from an EMBL/GenBank/DDBJ whole genome shotgun (WGS) entry which is preliminary data.</text>
</comment>
<dbReference type="InterPro" id="IPR018085">
    <property type="entry name" value="Ura-DNA_Glyclase_AS"/>
</dbReference>
<keyword evidence="2" id="KW-0227">DNA damage</keyword>
<evidence type="ECO:0000256" key="3">
    <source>
        <dbReference type="ARBA" id="ARBA00022801"/>
    </source>
</evidence>
<evidence type="ECO:0000313" key="8">
    <source>
        <dbReference type="Proteomes" id="UP001211065"/>
    </source>
</evidence>
<evidence type="ECO:0000256" key="1">
    <source>
        <dbReference type="ARBA" id="ARBA00008184"/>
    </source>
</evidence>
<dbReference type="InterPro" id="IPR002043">
    <property type="entry name" value="UDG_fam1"/>
</dbReference>
<keyword evidence="4" id="KW-0234">DNA repair</keyword>
<dbReference type="PANTHER" id="PTHR11264:SF0">
    <property type="entry name" value="URACIL-DNA GLYCOSYLASE"/>
    <property type="match status" value="1"/>
</dbReference>
<dbReference type="SMART" id="SM00986">
    <property type="entry name" value="UDG"/>
    <property type="match status" value="1"/>
</dbReference>
<dbReference type="PROSITE" id="PS00130">
    <property type="entry name" value="U_DNA_GLYCOSYLASE"/>
    <property type="match status" value="1"/>
</dbReference>
<comment type="similarity">
    <text evidence="1">Belongs to the uracil-DNA glycosylase (UDG) superfamily. UNG family.</text>
</comment>
<dbReference type="GO" id="GO:0005634">
    <property type="term" value="C:nucleus"/>
    <property type="evidence" value="ECO:0007669"/>
    <property type="project" value="TreeGrafter"/>
</dbReference>
<reference evidence="7" key="1">
    <citation type="submission" date="2020-05" db="EMBL/GenBank/DDBJ databases">
        <title>Phylogenomic resolution of chytrid fungi.</title>
        <authorList>
            <person name="Stajich J.E."/>
            <person name="Amses K."/>
            <person name="Simmons R."/>
            <person name="Seto K."/>
            <person name="Myers J."/>
            <person name="Bonds A."/>
            <person name="Quandt C.A."/>
            <person name="Barry K."/>
            <person name="Liu P."/>
            <person name="Grigoriev I."/>
            <person name="Longcore J.E."/>
            <person name="James T.Y."/>
        </authorList>
    </citation>
    <scope>NUCLEOTIDE SEQUENCE</scope>
    <source>
        <strain evidence="7">JEL0476</strain>
    </source>
</reference>